<dbReference type="PANTHER" id="PTHR34701:SF1">
    <property type="entry name" value="TRANSCRIPTIONAL REGULATOR MRAZ"/>
    <property type="match status" value="1"/>
</dbReference>
<dbReference type="Proteomes" id="UP000050269">
    <property type="component" value="Unassembled WGS sequence"/>
</dbReference>
<keyword evidence="4 7" id="KW-0805">Transcription regulation</keyword>
<dbReference type="EMBL" id="BDDX01000001">
    <property type="protein sequence ID" value="GAT90158.1"/>
    <property type="molecule type" value="Genomic_DNA"/>
</dbReference>
<keyword evidence="5 7" id="KW-0238">DNA-binding</keyword>
<dbReference type="InterPro" id="IPR020603">
    <property type="entry name" value="MraZ_dom"/>
</dbReference>
<dbReference type="EMBL" id="CP012920">
    <property type="protein sequence ID" value="ALJ31683.1"/>
    <property type="molecule type" value="Genomic_DNA"/>
</dbReference>
<dbReference type="PANTHER" id="PTHR34701">
    <property type="entry name" value="TRANSCRIPTIONAL REGULATOR MRAZ"/>
    <property type="match status" value="1"/>
</dbReference>
<dbReference type="PATRIC" id="fig|148814.10.peg.928"/>
<organism evidence="11 12">
    <name type="scientific">Apilactobacillus kunkeei</name>
    <dbReference type="NCBI Taxonomy" id="148814"/>
    <lineage>
        <taxon>Bacteria</taxon>
        <taxon>Bacillati</taxon>
        <taxon>Bacillota</taxon>
        <taxon>Bacilli</taxon>
        <taxon>Lactobacillales</taxon>
        <taxon>Lactobacillaceae</taxon>
        <taxon>Apilactobacillus</taxon>
    </lineage>
</organism>
<evidence type="ECO:0000313" key="11">
    <source>
        <dbReference type="EMBL" id="KPN82266.1"/>
    </source>
</evidence>
<proteinExistence type="inferred from homology"/>
<reference evidence="10 14" key="4">
    <citation type="journal article" date="2016" name="Syst. Appl. Microbiol.">
        <title>Genomic characterization of a fructophilic bee symbiont Lactobacillus kunkeei reveals its niche-specific adaptation.</title>
        <authorList>
            <person name="Maeno S."/>
            <person name="Tanizawa Y."/>
            <person name="Kanesaki Y."/>
            <person name="Kubota E."/>
            <person name="Kumar H."/>
            <person name="Dicks L."/>
            <person name="Salminen S."/>
            <person name="Nakagawa J."/>
            <person name="Arita M."/>
            <person name="Endo A."/>
        </authorList>
    </citation>
    <scope>NUCLEOTIDE SEQUENCE [LARGE SCALE GENOMIC DNA]</scope>
    <source>
        <strain evidence="10 14">FF30-6</strain>
    </source>
</reference>
<dbReference type="GO" id="GO:0000976">
    <property type="term" value="F:transcription cis-regulatory region binding"/>
    <property type="evidence" value="ECO:0007669"/>
    <property type="project" value="TreeGrafter"/>
</dbReference>
<evidence type="ECO:0000313" key="10">
    <source>
        <dbReference type="EMBL" id="GAT90158.1"/>
    </source>
</evidence>
<evidence type="ECO:0000256" key="2">
    <source>
        <dbReference type="ARBA" id="ARBA00022490"/>
    </source>
</evidence>
<feature type="domain" description="SpoVT-AbrB" evidence="8">
    <location>
        <begin position="5"/>
        <end position="47"/>
    </location>
</feature>
<reference evidence="9 13" key="3">
    <citation type="journal article" date="2016" name="PeerJ">
        <title>Genome sequencing and analysis of the first complete genome of Lactobacillus kunkeei strain MP2, an Apis mellifera gut isolate.</title>
        <authorList>
            <person name="Asenjo F."/>
            <person name="Olmos A."/>
            <person name="Henriquez-Piskulich P."/>
            <person name="Polanco V."/>
            <person name="Aldea P."/>
            <person name="Ugalde J.A."/>
            <person name="Trombert A.N."/>
        </authorList>
    </citation>
    <scope>NUCLEOTIDE SEQUENCE [LARGE SCALE GENOMIC DNA]</scope>
    <source>
        <strain evidence="9 13">MP2</strain>
    </source>
</reference>
<keyword evidence="10" id="KW-0131">Cell cycle</keyword>
<dbReference type="Pfam" id="PF02381">
    <property type="entry name" value="MraZ"/>
    <property type="match status" value="2"/>
</dbReference>
<dbReference type="Proteomes" id="UP000186588">
    <property type="component" value="Unassembled WGS sequence"/>
</dbReference>
<keyword evidence="6 7" id="KW-0804">Transcription</keyword>
<dbReference type="Gene3D" id="3.40.1550.20">
    <property type="entry name" value="Transcriptional regulator MraZ domain"/>
    <property type="match status" value="1"/>
</dbReference>
<evidence type="ECO:0000259" key="8">
    <source>
        <dbReference type="PROSITE" id="PS51740"/>
    </source>
</evidence>
<dbReference type="AlphaFoldDB" id="A0A087EPB9"/>
<dbReference type="InterPro" id="IPR035642">
    <property type="entry name" value="MraZ_N"/>
</dbReference>
<dbReference type="GO" id="GO:0009295">
    <property type="term" value="C:nucleoid"/>
    <property type="evidence" value="ECO:0007669"/>
    <property type="project" value="UniProtKB-SubCell"/>
</dbReference>
<dbReference type="CDD" id="cd16320">
    <property type="entry name" value="MraZ_N"/>
    <property type="match status" value="1"/>
</dbReference>
<evidence type="ECO:0000256" key="6">
    <source>
        <dbReference type="ARBA" id="ARBA00023163"/>
    </source>
</evidence>
<name>A0A087EPB9_9LACO</name>
<keyword evidence="2 7" id="KW-0963">Cytoplasm</keyword>
<dbReference type="InterPro" id="IPR038619">
    <property type="entry name" value="MraZ_sf"/>
</dbReference>
<keyword evidence="10" id="KW-0132">Cell division</keyword>
<protein>
    <recommendedName>
        <fullName evidence="1 7">Transcriptional regulator MraZ</fullName>
    </recommendedName>
</protein>
<dbReference type="InterPro" id="IPR003444">
    <property type="entry name" value="MraZ"/>
</dbReference>
<dbReference type="GO" id="GO:0003700">
    <property type="term" value="F:DNA-binding transcription factor activity"/>
    <property type="evidence" value="ECO:0007669"/>
    <property type="project" value="UniProtKB-UniRule"/>
</dbReference>
<reference evidence="11 12" key="1">
    <citation type="journal article" date="2015" name="Genome Biol. Evol.">
        <title>Functionally Structured Genomes in Lactobacillus kunkeei Colonizing the Honey Crop and Food Products of Honeybees and Stingless Bees.</title>
        <authorList>
            <person name="Tamarit D."/>
            <person name="Ellegaard K.M."/>
            <person name="Wikander J."/>
            <person name="Olofsson T."/>
            <person name="Vasquez A."/>
            <person name="Andersson S.G."/>
        </authorList>
    </citation>
    <scope>NUCLEOTIDE SEQUENCE [LARGE SCALE GENOMIC DNA]</scope>
    <source>
        <strain evidence="11 12">LMbo</strain>
    </source>
</reference>
<dbReference type="KEGG" id="lku:APS55_05480"/>
<dbReference type="HAMAP" id="MF_01008">
    <property type="entry name" value="MraZ"/>
    <property type="match status" value="1"/>
</dbReference>
<comment type="subcellular location">
    <subcellularLocation>
        <location evidence="7">Cytoplasm</location>
        <location evidence="7">Nucleoid</location>
    </subcellularLocation>
</comment>
<feature type="domain" description="SpoVT-AbrB" evidence="8">
    <location>
        <begin position="76"/>
        <end position="119"/>
    </location>
</feature>
<evidence type="ECO:0000313" key="13">
    <source>
        <dbReference type="Proteomes" id="UP000067203"/>
    </source>
</evidence>
<dbReference type="CDD" id="cd16321">
    <property type="entry name" value="MraZ_C"/>
    <property type="match status" value="1"/>
</dbReference>
<dbReference type="SUPFAM" id="SSF89447">
    <property type="entry name" value="AbrB/MazE/MraZ-like"/>
    <property type="match status" value="1"/>
</dbReference>
<dbReference type="Proteomes" id="UP000067203">
    <property type="component" value="Chromosome"/>
</dbReference>
<dbReference type="eggNOG" id="COG2001">
    <property type="taxonomic scope" value="Bacteria"/>
</dbReference>
<comment type="similarity">
    <text evidence="7">Belongs to the MraZ family.</text>
</comment>
<dbReference type="GO" id="GO:0051301">
    <property type="term" value="P:cell division"/>
    <property type="evidence" value="ECO:0007669"/>
    <property type="project" value="UniProtKB-KW"/>
</dbReference>
<evidence type="ECO:0000313" key="14">
    <source>
        <dbReference type="Proteomes" id="UP000186588"/>
    </source>
</evidence>
<dbReference type="PROSITE" id="PS51740">
    <property type="entry name" value="SPOVT_ABRB"/>
    <property type="match status" value="2"/>
</dbReference>
<dbReference type="RefSeq" id="WP_034531808.1">
    <property type="nucleotide sequence ID" value="NZ_BAABVW010000105.1"/>
</dbReference>
<dbReference type="InterPro" id="IPR035644">
    <property type="entry name" value="MraZ_C"/>
</dbReference>
<dbReference type="GO" id="GO:2000143">
    <property type="term" value="P:negative regulation of DNA-templated transcription initiation"/>
    <property type="evidence" value="ECO:0007669"/>
    <property type="project" value="TreeGrafter"/>
</dbReference>
<dbReference type="EMBL" id="JXDF01000017">
    <property type="protein sequence ID" value="KPN82266.1"/>
    <property type="molecule type" value="Genomic_DNA"/>
</dbReference>
<dbReference type="InterPro" id="IPR037914">
    <property type="entry name" value="SpoVT-AbrB_sf"/>
</dbReference>
<evidence type="ECO:0000256" key="5">
    <source>
        <dbReference type="ARBA" id="ARBA00023125"/>
    </source>
</evidence>
<dbReference type="OrthoDB" id="9807753at2"/>
<evidence type="ECO:0000256" key="1">
    <source>
        <dbReference type="ARBA" id="ARBA00013860"/>
    </source>
</evidence>
<evidence type="ECO:0000313" key="9">
    <source>
        <dbReference type="EMBL" id="ALJ31683.1"/>
    </source>
</evidence>
<dbReference type="InterPro" id="IPR007159">
    <property type="entry name" value="SpoVT-AbrB_dom"/>
</dbReference>
<dbReference type="GO" id="GO:0005737">
    <property type="term" value="C:cytoplasm"/>
    <property type="evidence" value="ECO:0007669"/>
    <property type="project" value="UniProtKB-UniRule"/>
</dbReference>
<evidence type="ECO:0000256" key="7">
    <source>
        <dbReference type="HAMAP-Rule" id="MF_01008"/>
    </source>
</evidence>
<keyword evidence="3" id="KW-0677">Repeat</keyword>
<dbReference type="STRING" id="148814.APS55_05480"/>
<gene>
    <name evidence="7 11" type="primary">mraZ</name>
    <name evidence="9" type="ORF">APS55_05480</name>
    <name evidence="10" type="ORF">FF306_00253</name>
    <name evidence="11" type="ORF">RZ78_13790</name>
</gene>
<evidence type="ECO:0000256" key="3">
    <source>
        <dbReference type="ARBA" id="ARBA00022737"/>
    </source>
</evidence>
<comment type="subunit">
    <text evidence="7">Forms oligomers.</text>
</comment>
<dbReference type="FunFam" id="3.40.1550.20:FF:000002">
    <property type="entry name" value="Transcriptional regulator MraZ"/>
    <property type="match status" value="1"/>
</dbReference>
<dbReference type="NCBIfam" id="TIGR00242">
    <property type="entry name" value="division/cell wall cluster transcriptional repressor MraZ"/>
    <property type="match status" value="1"/>
</dbReference>
<reference evidence="13" key="2">
    <citation type="submission" date="2015-10" db="EMBL/GenBank/DDBJ databases">
        <title>Bioinformatic analysis of the first complete genome sequence of Lactobacillus kunkeei strain MP2, an Apis mellifera gut isolate.</title>
        <authorList>
            <person name="Asenjo F."/>
            <person name="Olmos A."/>
            <person name="Henriquez-Piskulich P."/>
            <person name="Aldea P."/>
            <person name="Ugalde J.A."/>
            <person name="Trombert A.N."/>
        </authorList>
    </citation>
    <scope>NUCLEOTIDE SEQUENCE [LARGE SCALE GENOMIC DNA]</scope>
    <source>
        <strain evidence="13">MP2</strain>
    </source>
</reference>
<evidence type="ECO:0000256" key="4">
    <source>
        <dbReference type="ARBA" id="ARBA00023015"/>
    </source>
</evidence>
<accession>A0A087EPB9</accession>
<evidence type="ECO:0000313" key="12">
    <source>
        <dbReference type="Proteomes" id="UP000050269"/>
    </source>
</evidence>
<sequence length="141" mass="16048">MLMGEYEHSIDSKGRLIIPSKIRSEIGANFIITRGLDGCLFGYPMDEWKKVQEKINQLPVSKKSARYFSRFLFSAADESKVDSQGRINIPDTLINYAGIEKKCVIVGVSTRIEIWSKEKWDEFSATAGEEFDDIAEDLIDF</sequence>